<dbReference type="GO" id="GO:0006325">
    <property type="term" value="P:chromatin organization"/>
    <property type="evidence" value="ECO:0007669"/>
    <property type="project" value="InterPro"/>
</dbReference>
<keyword evidence="2" id="KW-0539">Nucleus</keyword>
<protein>
    <submittedName>
        <fullName evidence="6">Calcineurin-binding protein cabin-1</fullName>
    </submittedName>
</protein>
<dbReference type="GO" id="GO:0005634">
    <property type="term" value="C:nucleus"/>
    <property type="evidence" value="ECO:0007669"/>
    <property type="project" value="UniProtKB-SubCell"/>
</dbReference>
<evidence type="ECO:0000256" key="1">
    <source>
        <dbReference type="ARBA" id="ARBA00004123"/>
    </source>
</evidence>
<dbReference type="InterPro" id="IPR019151">
    <property type="entry name" value="Proteasome_assmbl_chaperone_2"/>
</dbReference>
<feature type="compositionally biased region" description="Acidic residues" evidence="5">
    <location>
        <begin position="353"/>
        <end position="370"/>
    </location>
</feature>
<feature type="region of interest" description="Disordered" evidence="5">
    <location>
        <begin position="1750"/>
        <end position="1810"/>
    </location>
</feature>
<name>A0A482WBV7_ASBVE</name>
<dbReference type="EMBL" id="QDEB01005771">
    <property type="protein sequence ID" value="RZC42711.1"/>
    <property type="molecule type" value="Genomic_DNA"/>
</dbReference>
<dbReference type="InterPro" id="IPR033053">
    <property type="entry name" value="Hir3/CABIN1"/>
</dbReference>
<accession>A0A482WBV7</accession>
<dbReference type="Proteomes" id="UP000292052">
    <property type="component" value="Unassembled WGS sequence"/>
</dbReference>
<dbReference type="STRING" id="1661398.A0A482WBV7"/>
<feature type="compositionally biased region" description="Basic and acidic residues" evidence="5">
    <location>
        <begin position="315"/>
        <end position="334"/>
    </location>
</feature>
<evidence type="ECO:0000256" key="4">
    <source>
        <dbReference type="SAM" id="Coils"/>
    </source>
</evidence>
<sequence>MLKIRALNRESSSDEEVPVIRREAQEEIALELYNKALRLQSADKLAEADEILLNLINENIPQLENHGGLPSSMSTLKYSCYFNLGNIYIKKGDLDNALDYYLNASELDSTDVTLWYKIGKLAIKQNRFRQAAYALSKGLECSESHWPCLDQLISLLYAMKDTVSCLLYIGKALLLDPDYTKGLVLRRQIYRDNPATIHIWEPPLDVSIDEEDEKMLLKKEQILCDKITEVEKSLGPKPLQTIPLPKALKDYTWVSLGKVVIDLHQYITNNNMSHFTMVDINKCMSQTDVVMEELVKFDVPEKVVEEVIPEKTIEAEMEEEKEKMEVEAVIERRQSQNSETNNEGQENTPIQTDNDEEQPMEQDGEDQEDNADNKTDKNRTLNKSNKRKRDLLSDLQIWGWHSKRKSAKKGKPDKDFSVEDALNRIIPNNLLKNKVGEEKYNQFEDSMNTIDIYNMYVEDQHVNILSPIHSPKSINFEEYFDTDREREDVLNLWSKEREYCDAIVLIRDFVISLSKLWHVKWPKELVQMFIEAYSMYKEHYDHPQVFSGESPFQEMRDDALATLLYGELLNFSSPKSETRVIHVTSLAFLQVISGWQEDWQQEFVSVFIRVYWLRTHIFRKEGNNDLAIRALELIQEVILEEEKRSDEKYFLSLPNCFKCGLVTNEIASKILKHLDMITSLNCIEELYNAEKYREVAEILKLTFNSSGNHPTCGKMGRPAQLAMLLHSLWYTDLTECFVWTEECLYEALAHFLKPVRDCDKWEKIVEKCLAFFQEIIKMETVGVVDTLNEDKRARLVETLAKIVCKQLNADNTSKIPLGCITPWILLHYILVREEHRQQASKRVGHIKTDKNYNDMSDFQNEDVLPPSIAILFSAHEFLGPKGWCLTGNGELLHFILDTVLDRLDTPIFEPLREKIDIHIEQALFCLYQHPSKKNKISRHLADHNVDPLPLTWERAFQLYDFYGPDCLPEFNSYKNASISSDLEQLLQRIIALVPSTMDPQPHMPKLSEFIHGKATELPEPINFSIKVRAIYYLIGDYYFKQREFNRCIKYFMMDLCINPMRVDSWACIGLSYLSQLENKLNYCKKLKSEMEFLDKAKCAQVSFKKALELEKDHIMLWIEFGSFEYMVHSFCSRVMKSESDTLSMEKFEYLENQKNSYLESSGRSFEKAIQLYQPDEAEADERWLQYYILGKVAEKKQEEPNEYLQYYVTAGKLLHENNAMYPEKINYHNPQHLSVEALELHYRIHASILKYLELHEGKEIPNSIGNMFKEYLDKSYFPRKALIKQFLPNQPPLTDSVKEAANKTVTEASEKIKNEEIQKDVKNCLEDVLEKVDNMIKEQAERDINMNKKAENDKEESDGLSDVIMISDSEDEQPKRQTIEESRESHPKSQSIGKDVQDLLDKMMEETMKKTEEQELDSDTSITSKNVVEVKTEESKIDINKNIRESKMKSGSETETDRRTSVDDSSSSPSSSSSSSSSSDSDSDDDSSSSSSSSSSETTNGNMSNGEILALVDKCIVGLEQCVIRLPQNYKALYRLAHLYFNYKAKKDLNKCKQLLLSEYTCKGGVVITGLFSDRKNHNFFNGIWRIPSSEIDRPGSLSAHMSRCITLLLQILRATNDNKLLLDLSMLFRKTPDPDKIYVKDSERLQFADQAMAMCVQSLRSQIQNVPNMNETAVQRLLQEVFRSYQRVQKHETNKEATFASMLTEVYRKLKKDKLPENVNVLDLATKFCQQNRLAEKQKRQMQSQTALLRGPGITNPPVLPAPSTVGPSNQPLLKRPGVGRPRGRPPLPKIPGQARVSRGRSPNITTNPYSWQKTMLEQNATYNYLKHYQEELIKQYSQSLNLTQLTQLSQYFTQNQFANALAQSQFGNQFLGGQNPLLNSPSLLKQMSSSQFMSPQLGDAGKSAGYKKKSDKLSITPGGLTMDSLKSYGALAQPMSTKSSNYNKKNLPQTITSASQAATISKVKTTGPSSIYNVNLPHSITNLSQSSVNKAKAFPSKVESSVTHTVTAMTQVPVTCKTKSAFTPSAFKSTYTGAVNYPSADIAKISKTGAATKTTPSSQVFKEPTVTKAHPTVHHKAMDKAANILMKERPNISITPVLQSTIPLITTSSFMAPSQTSTGKTLQEKLADKQKQLSTKQLGRHIEAEIISTPVGSTVKKNLNIPSIPSSLTVSKASSYKFPLESGISISQIPVTQPYKSMEAINLQHRKEPPHKFQKSISEVNLPPNLPISLSVMKKPERKPSSDDDVILIDFKQKIELEGFTLLLPTVSVGNVPQLAIDLLITSLDFKKVATIWHPAVVSSVGADPYEVDGPDICTACELYVKENLKLALIQLRSTINRRLATRFFADLKTSLLQYRFKNVIILTSSFDYEMHVISSNKFYYISNREIGEVMKGIDVKPKEAEFNGKYLVHGSGFAVKMYESLEESLECVMLIKYVSEGDNRPDAITTLETL</sequence>
<keyword evidence="7" id="KW-1185">Reference proteome</keyword>
<organism evidence="6 7">
    <name type="scientific">Asbolus verrucosus</name>
    <name type="common">Desert ironclad beetle</name>
    <dbReference type="NCBI Taxonomy" id="1661398"/>
    <lineage>
        <taxon>Eukaryota</taxon>
        <taxon>Metazoa</taxon>
        <taxon>Ecdysozoa</taxon>
        <taxon>Arthropoda</taxon>
        <taxon>Hexapoda</taxon>
        <taxon>Insecta</taxon>
        <taxon>Pterygota</taxon>
        <taxon>Neoptera</taxon>
        <taxon>Endopterygota</taxon>
        <taxon>Coleoptera</taxon>
        <taxon>Polyphaga</taxon>
        <taxon>Cucujiformia</taxon>
        <taxon>Tenebrionidae</taxon>
        <taxon>Pimeliinae</taxon>
        <taxon>Asbolus</taxon>
    </lineage>
</organism>
<dbReference type="Pfam" id="PF13414">
    <property type="entry name" value="TPR_11"/>
    <property type="match status" value="1"/>
</dbReference>
<reference evidence="6 7" key="1">
    <citation type="submission" date="2017-03" db="EMBL/GenBank/DDBJ databases">
        <title>Genome of the blue death feigning beetle - Asbolus verrucosus.</title>
        <authorList>
            <person name="Rider S.D."/>
        </authorList>
    </citation>
    <scope>NUCLEOTIDE SEQUENCE [LARGE SCALE GENOMIC DNA]</scope>
    <source>
        <strain evidence="6">Butters</strain>
        <tissue evidence="6">Head and leg muscle</tissue>
    </source>
</reference>
<proteinExistence type="predicted"/>
<evidence type="ECO:0000256" key="2">
    <source>
        <dbReference type="ARBA" id="ARBA00023242"/>
    </source>
</evidence>
<evidence type="ECO:0000256" key="3">
    <source>
        <dbReference type="PROSITE-ProRule" id="PRU00339"/>
    </source>
</evidence>
<feature type="compositionally biased region" description="Polar residues" evidence="5">
    <location>
        <begin position="335"/>
        <end position="352"/>
    </location>
</feature>
<dbReference type="Gene3D" id="3.40.50.10900">
    <property type="entry name" value="PAC-like subunit"/>
    <property type="match status" value="1"/>
</dbReference>
<feature type="region of interest" description="Disordered" evidence="5">
    <location>
        <begin position="1366"/>
        <end position="1395"/>
    </location>
</feature>
<dbReference type="Gene3D" id="1.25.40.10">
    <property type="entry name" value="Tetratricopeptide repeat domain"/>
    <property type="match status" value="2"/>
</dbReference>
<comment type="subcellular location">
    <subcellularLocation>
        <location evidence="1">Nucleus</location>
    </subcellularLocation>
</comment>
<feature type="repeat" description="TPR" evidence="3">
    <location>
        <begin position="1028"/>
        <end position="1061"/>
    </location>
</feature>
<dbReference type="InterPro" id="IPR011990">
    <property type="entry name" value="TPR-like_helical_dom_sf"/>
</dbReference>
<dbReference type="InterPro" id="IPR019734">
    <property type="entry name" value="TPR_rpt"/>
</dbReference>
<dbReference type="PROSITE" id="PS50005">
    <property type="entry name" value="TPR"/>
    <property type="match status" value="2"/>
</dbReference>
<evidence type="ECO:0000256" key="5">
    <source>
        <dbReference type="SAM" id="MobiDB-lite"/>
    </source>
</evidence>
<keyword evidence="4" id="KW-0175">Coiled coil</keyword>
<dbReference type="PANTHER" id="PTHR15502">
    <property type="entry name" value="CALCINEURIN-BINDING PROTEIN CABIN 1-RELATED"/>
    <property type="match status" value="1"/>
</dbReference>
<feature type="coiled-coil region" evidence="4">
    <location>
        <begin position="1298"/>
        <end position="1342"/>
    </location>
</feature>
<evidence type="ECO:0000313" key="6">
    <source>
        <dbReference type="EMBL" id="RZC42711.1"/>
    </source>
</evidence>
<dbReference type="Pfam" id="PF09754">
    <property type="entry name" value="PAC2"/>
    <property type="match status" value="1"/>
</dbReference>
<feature type="compositionally biased region" description="Basic and acidic residues" evidence="5">
    <location>
        <begin position="1372"/>
        <end position="1387"/>
    </location>
</feature>
<feature type="compositionally biased region" description="Basic and acidic residues" evidence="5">
    <location>
        <begin position="1439"/>
        <end position="1462"/>
    </location>
</feature>
<dbReference type="InterPro" id="IPR038389">
    <property type="entry name" value="PSMG2_sf"/>
</dbReference>
<feature type="non-terminal residue" evidence="6">
    <location>
        <position position="2453"/>
    </location>
</feature>
<gene>
    <name evidence="6" type="ORF">BDFB_004272</name>
</gene>
<keyword evidence="3" id="KW-0802">TPR repeat</keyword>
<dbReference type="SUPFAM" id="SSF48452">
    <property type="entry name" value="TPR-like"/>
    <property type="match status" value="2"/>
</dbReference>
<dbReference type="PANTHER" id="PTHR15502:SF7">
    <property type="entry name" value="CALCINEURIN-BINDING PROTEIN CABIN-1"/>
    <property type="match status" value="1"/>
</dbReference>
<comment type="caution">
    <text evidence="6">The sequence shown here is derived from an EMBL/GenBank/DDBJ whole genome shotgun (WGS) entry which is preliminary data.</text>
</comment>
<feature type="compositionally biased region" description="Low complexity" evidence="5">
    <location>
        <begin position="1463"/>
        <end position="1480"/>
    </location>
</feature>
<feature type="region of interest" description="Disordered" evidence="5">
    <location>
        <begin position="1439"/>
        <end position="1503"/>
    </location>
</feature>
<dbReference type="GO" id="GO:0031491">
    <property type="term" value="F:nucleosome binding"/>
    <property type="evidence" value="ECO:0007669"/>
    <property type="project" value="TreeGrafter"/>
</dbReference>
<dbReference type="OrthoDB" id="77564at2759"/>
<feature type="repeat" description="TPR" evidence="3">
    <location>
        <begin position="78"/>
        <end position="111"/>
    </location>
</feature>
<feature type="region of interest" description="Disordered" evidence="5">
    <location>
        <begin position="315"/>
        <end position="386"/>
    </location>
</feature>
<evidence type="ECO:0000313" key="7">
    <source>
        <dbReference type="Proteomes" id="UP000292052"/>
    </source>
</evidence>
<dbReference type="SMART" id="SM00028">
    <property type="entry name" value="TPR"/>
    <property type="match status" value="4"/>
</dbReference>